<organism evidence="1 2">
    <name type="scientific">Suillus discolor</name>
    <dbReference type="NCBI Taxonomy" id="1912936"/>
    <lineage>
        <taxon>Eukaryota</taxon>
        <taxon>Fungi</taxon>
        <taxon>Dikarya</taxon>
        <taxon>Basidiomycota</taxon>
        <taxon>Agaricomycotina</taxon>
        <taxon>Agaricomycetes</taxon>
        <taxon>Agaricomycetidae</taxon>
        <taxon>Boletales</taxon>
        <taxon>Suillineae</taxon>
        <taxon>Suillaceae</taxon>
        <taxon>Suillus</taxon>
    </lineage>
</organism>
<protein>
    <submittedName>
        <fullName evidence="1">Uncharacterized protein</fullName>
    </submittedName>
</protein>
<reference evidence="1" key="1">
    <citation type="journal article" date="2020" name="New Phytol.">
        <title>Comparative genomics reveals dynamic genome evolution in host specialist ectomycorrhizal fungi.</title>
        <authorList>
            <person name="Lofgren L.A."/>
            <person name="Nguyen N.H."/>
            <person name="Vilgalys R."/>
            <person name="Ruytinx J."/>
            <person name="Liao H.L."/>
            <person name="Branco S."/>
            <person name="Kuo A."/>
            <person name="LaButti K."/>
            <person name="Lipzen A."/>
            <person name="Andreopoulos W."/>
            <person name="Pangilinan J."/>
            <person name="Riley R."/>
            <person name="Hundley H."/>
            <person name="Na H."/>
            <person name="Barry K."/>
            <person name="Grigoriev I.V."/>
            <person name="Stajich J.E."/>
            <person name="Kennedy P.G."/>
        </authorList>
    </citation>
    <scope>NUCLEOTIDE SEQUENCE</scope>
    <source>
        <strain evidence="1">FC423</strain>
    </source>
</reference>
<sequence>MDSKMPSHIRHTALRAAHSAREEIVSIDAIDDARLRAMILTNLSPAILSVLCPHSGTIPVNDDPDYFFDSDRDLCYLEIIFTLARNSIWHPHLSQDRHIDQCTSMIPKYCNYEDYSQHAFCIAGILLRIAPEQTSDTSLDSVTEQQWWDVMRCAWYYVPYAIHRTRDFELLALVDGTKKYMQIASKSCLENLIRDVDRVVDMGLEIGPEMQGLEQAEGIITISVKELRTAASSMLEGF</sequence>
<accession>A0A9P7EW25</accession>
<dbReference type="EMBL" id="JABBWM010000090">
    <property type="protein sequence ID" value="KAG2092488.1"/>
    <property type="molecule type" value="Genomic_DNA"/>
</dbReference>
<dbReference type="RefSeq" id="XP_041286861.1">
    <property type="nucleotide sequence ID" value="XM_041438900.1"/>
</dbReference>
<evidence type="ECO:0000313" key="2">
    <source>
        <dbReference type="Proteomes" id="UP000823399"/>
    </source>
</evidence>
<evidence type="ECO:0000313" key="1">
    <source>
        <dbReference type="EMBL" id="KAG2092488.1"/>
    </source>
</evidence>
<keyword evidence="2" id="KW-1185">Reference proteome</keyword>
<proteinExistence type="predicted"/>
<dbReference type="OrthoDB" id="2660381at2759"/>
<comment type="caution">
    <text evidence="1">The sequence shown here is derived from an EMBL/GenBank/DDBJ whole genome shotgun (WGS) entry which is preliminary data.</text>
</comment>
<gene>
    <name evidence="1" type="ORF">F5147DRAFT_722199</name>
</gene>
<name>A0A9P7EW25_9AGAM</name>
<dbReference type="GeneID" id="64701159"/>
<dbReference type="AlphaFoldDB" id="A0A9P7EW25"/>
<feature type="non-terminal residue" evidence="1">
    <location>
        <position position="238"/>
    </location>
</feature>
<dbReference type="Proteomes" id="UP000823399">
    <property type="component" value="Unassembled WGS sequence"/>
</dbReference>